<protein>
    <recommendedName>
        <fullName evidence="3">Tetratricopeptide repeat protein</fullName>
    </recommendedName>
</protein>
<comment type="caution">
    <text evidence="1">The sequence shown here is derived from an EMBL/GenBank/DDBJ whole genome shotgun (WGS) entry which is preliminary data.</text>
</comment>
<evidence type="ECO:0000313" key="2">
    <source>
        <dbReference type="Proteomes" id="UP001350748"/>
    </source>
</evidence>
<proteinExistence type="predicted"/>
<reference evidence="1 2" key="1">
    <citation type="submission" date="2024-02" db="EMBL/GenBank/DDBJ databases">
        <authorList>
            <person name="Grouzdev D."/>
        </authorList>
    </citation>
    <scope>NUCLEOTIDE SEQUENCE [LARGE SCALE GENOMIC DNA]</scope>
    <source>
        <strain evidence="1 2">9N</strain>
    </source>
</reference>
<dbReference type="EMBL" id="JAZHYN010000026">
    <property type="protein sequence ID" value="MEF3366872.1"/>
    <property type="molecule type" value="Genomic_DNA"/>
</dbReference>
<evidence type="ECO:0008006" key="3">
    <source>
        <dbReference type="Google" id="ProtNLM"/>
    </source>
</evidence>
<dbReference type="RefSeq" id="WP_332081895.1">
    <property type="nucleotide sequence ID" value="NZ_JAZHYN010000026.1"/>
</dbReference>
<accession>A0ABU7XHK9</accession>
<evidence type="ECO:0000313" key="1">
    <source>
        <dbReference type="EMBL" id="MEF3366872.1"/>
    </source>
</evidence>
<gene>
    <name evidence="1" type="ORF">V3H18_10045</name>
</gene>
<sequence length="98" mass="11046">MTPEAFRAALALDAPPDLPAPLLALWHDAKGDWETAHRLVNDSPQPDAMWVHAYLHRVEGDLSNARYWYRRAGRAPHEGTLEEERGEILAALLRKDAP</sequence>
<organism evidence="1 2">
    <name type="scientific">Methylocystis borbori</name>
    <dbReference type="NCBI Taxonomy" id="3118750"/>
    <lineage>
        <taxon>Bacteria</taxon>
        <taxon>Pseudomonadati</taxon>
        <taxon>Pseudomonadota</taxon>
        <taxon>Alphaproteobacteria</taxon>
        <taxon>Hyphomicrobiales</taxon>
        <taxon>Methylocystaceae</taxon>
        <taxon>Methylocystis</taxon>
    </lineage>
</organism>
<dbReference type="Proteomes" id="UP001350748">
    <property type="component" value="Unassembled WGS sequence"/>
</dbReference>
<name>A0ABU7XHK9_9HYPH</name>
<keyword evidence="2" id="KW-1185">Reference proteome</keyword>